<reference evidence="1" key="2">
    <citation type="submission" date="2022-06" db="UniProtKB">
        <authorList>
            <consortium name="EnsemblMetazoa"/>
        </authorList>
    </citation>
    <scope>IDENTIFICATION</scope>
</reference>
<accession>A0A8R1XPN8</accession>
<dbReference type="EnsemblMetazoa" id="OVOC11121.1">
    <property type="protein sequence ID" value="OVOC11121.1"/>
    <property type="gene ID" value="WBGene00247930"/>
</dbReference>
<keyword evidence="2" id="KW-1185">Reference proteome</keyword>
<organism evidence="1 2">
    <name type="scientific">Onchocerca volvulus</name>
    <dbReference type="NCBI Taxonomy" id="6282"/>
    <lineage>
        <taxon>Eukaryota</taxon>
        <taxon>Metazoa</taxon>
        <taxon>Ecdysozoa</taxon>
        <taxon>Nematoda</taxon>
        <taxon>Chromadorea</taxon>
        <taxon>Rhabditida</taxon>
        <taxon>Spirurina</taxon>
        <taxon>Spiruromorpha</taxon>
        <taxon>Filarioidea</taxon>
        <taxon>Onchocercidae</taxon>
        <taxon>Onchocerca</taxon>
    </lineage>
</organism>
<protein>
    <submittedName>
        <fullName evidence="1">Uncharacterized protein</fullName>
    </submittedName>
</protein>
<evidence type="ECO:0000313" key="1">
    <source>
        <dbReference type="EnsemblMetazoa" id="OVOC11121.1"/>
    </source>
</evidence>
<dbReference type="Proteomes" id="UP000024404">
    <property type="component" value="Unassembled WGS sequence"/>
</dbReference>
<dbReference type="AlphaFoldDB" id="A0A8R1XPN8"/>
<evidence type="ECO:0000313" key="2">
    <source>
        <dbReference type="Proteomes" id="UP000024404"/>
    </source>
</evidence>
<name>A0A8R1XPN8_ONCVO</name>
<proteinExistence type="predicted"/>
<sequence>MHYVPRRHLQHAALPSQCITEEIIFLSVVSLNNHRGFLVYTPYMPSSKDTQC</sequence>
<dbReference type="EMBL" id="CMVM020000346">
    <property type="status" value="NOT_ANNOTATED_CDS"/>
    <property type="molecule type" value="Genomic_DNA"/>
</dbReference>
<reference evidence="2" key="1">
    <citation type="submission" date="2013-10" db="EMBL/GenBank/DDBJ databases">
        <title>Genome sequencing of Onchocerca volvulus.</title>
        <authorList>
            <person name="Cotton J."/>
            <person name="Tsai J."/>
            <person name="Stanley E."/>
            <person name="Tracey A."/>
            <person name="Holroyd N."/>
            <person name="Lustigman S."/>
            <person name="Berriman M."/>
        </authorList>
    </citation>
    <scope>NUCLEOTIDE SEQUENCE</scope>
</reference>